<keyword evidence="2" id="KW-1185">Reference proteome</keyword>
<dbReference type="EMBL" id="CM056792">
    <property type="protein sequence ID" value="KAJ8721921.1"/>
    <property type="molecule type" value="Genomic_DNA"/>
</dbReference>
<organism evidence="1 2">
    <name type="scientific">Mythimna loreyi</name>
    <dbReference type="NCBI Taxonomy" id="667449"/>
    <lineage>
        <taxon>Eukaryota</taxon>
        <taxon>Metazoa</taxon>
        <taxon>Ecdysozoa</taxon>
        <taxon>Arthropoda</taxon>
        <taxon>Hexapoda</taxon>
        <taxon>Insecta</taxon>
        <taxon>Pterygota</taxon>
        <taxon>Neoptera</taxon>
        <taxon>Endopterygota</taxon>
        <taxon>Lepidoptera</taxon>
        <taxon>Glossata</taxon>
        <taxon>Ditrysia</taxon>
        <taxon>Noctuoidea</taxon>
        <taxon>Noctuidae</taxon>
        <taxon>Noctuinae</taxon>
        <taxon>Hadenini</taxon>
        <taxon>Mythimna</taxon>
    </lineage>
</organism>
<protein>
    <submittedName>
        <fullName evidence="1">Uncharacterized protein</fullName>
    </submittedName>
</protein>
<evidence type="ECO:0000313" key="2">
    <source>
        <dbReference type="Proteomes" id="UP001231649"/>
    </source>
</evidence>
<dbReference type="Proteomes" id="UP001231649">
    <property type="component" value="Chromosome 16"/>
</dbReference>
<name>A0ACC2QNJ2_9NEOP</name>
<accession>A0ACC2QNJ2</accession>
<gene>
    <name evidence="1" type="ORF">PYW08_004323</name>
</gene>
<proteinExistence type="predicted"/>
<sequence length="2096" mass="245581">MSFPKTSELYEDPLRKSLVGYSSPHNLRSVRTRHGRVSVSLQDQSQIEWSNLIFLQFHPVFKMIMVAVSIVKAMMGPIQSVYPIVYCNDVMDYHPVLIFIKYFYFFCCDALYAIDTFLHMVHRQVVDKAMRREHLPKSAIWLICDLLSLIPFFRLVTDPCGPARIWPNVLLFNEFLVIYRVIEFFSLGSSHSYPLLLSGYAIVMCLCINCISCFLLLATHQGFCDLCKNQNVYYDWRSYVGHKFNETDEGYATYVFGTVFVYSFAINGRFEEIMPSAILEFIMVCILMVAGYVMTNFIIVPKAMNESILRFRRVCEVYTRVRKVIQETKRRNPDDNSHKIVETYYKLLWRRRSGIADKPRFVGTLPRYLRLLLSQDLLWPLYYHSPTLRKTSYPFRRWLTELTTIYYKLPGEKFFTGHGNKGNLYYLKSGIVQLISVDDGVTPILSVTSGTIFGDISFLVPPLTRKVIARCLTYCEYYFVDRQSLIKSMHKYPSDRKIIMNEVNNRLKHAKILFSNKKHIRGIDRHEDDGISWLKKRWWELFHFIDNFTKLNENTKEALDVALPPDEPVYHCSKYIGQLVLCNKTELRTQSMFTNFKFPWIINPHSRFGVVWYRIVAVDVFLVLVLYPQCLIKPQIPVWFQFFTMCSDTIYTIDIGVSLVTAVKKQDSVTNNFSSVMFERFKSVTFILDLMSTIWIEDIADLCGASHHFYTLQFNRLIKIYVLFYGEYLKFDIRKNPVVNVCRVIVLIQFAFYTISSNVVFEMHNYFPELTMDYFFGEKLCNKVHSENCTPTPIFGAAISWAFEWTSSAQNNPQTLEDLYVACSLGFIGFIIVIFCKARFISYLYLVNKNQIKYQSFVLHLKAYYQHYRIHKDLLKRLDRYLKCHWKYYKGTDVLEPNRLENEAREIYWKAHGNLAESIITNSKAFKHVDPKLIRTLARATYLLILPRNSNILMFGIQSKHVTWVVQGYVKCEYVDESGEMFTDYLGPGRMVSICEVFLQKASLRSYTSITECEIMYIRVKDFFDIYKSFPIEFSFVQTCVEEFRDMFNEIFKKNIFNHRDYLSKLKEMTDEYNRWKAPHKSKLLKDIEANRSLPVEGILWEDPESRFMQSWMLFRVVIVCVSITTSSILGGVGAESRWILTMISGFCDIVGFVDIIVKCCLPYYNRRGVYITDKRKCLKNYLTKGFTLDIIGAAPWFFILKALLSREISDDTGFFIRTVCKFAHLYILFAYFRYITDIPTVNLCYVMIVKWQIVNILIALGISHYLMLNCVHFEFNEAKELTSIKLRNKCWMPKLFKLPKTLSGDQLHLIFAQSLSLVQYGMMRMTVGKFTIDRANLGVGVSLFTLGILFWFITCYTLTLLVLKGRGDTVFQHSVYQLEKFLKSERVENEVIEKVMEHFRYCWMRTKGVNVEQLTNARIGVMFRQDLSYYFYKKTLSILVSIIGGSETMQRQIAGVCNVVYFLPGYDIFREMDIVSDVYIVHRGRVNVFKDGKQIIILTKGDIFGQLEGVKLRPIRVTATADGHVDLLFIKVTAFQNTITDEMKTIIGRSRQAKNDFMATRNIFNENPYDTVQYLLRGCKTIRLPWSLAPMEARKNTWYTRWLYLAWLIGPFASSCLVLIFIFLPSDSTLWFRFYCAIFVTDAIDIANFLAEFYTIELVVLNNKCIHRRLGMKKFKDWSLYLDAFSLLVPLITIFTNDWKFQTARLLRLKFFIDFEYHFCRDFRSQKAPYILKIAIILLLVHLFTCGWILFACQEEQFPINVADTSHLNTSIDFSQWAQPKHRMGGCARTRRVIEDGIHKNTFVVPRFWGHDYVVALTFILLIHTHTSLDVIIAVSLKQIYYQVFITYVMYLLDMWIMAVAINLAMNKYRVFYQNEYNVQSMMNYWIDNGICKSLIEIVKSYTDHVWKRQKGDWLPELAYRGPLCLRQDLFTSLYIHHLEAAPTFRQLPDYFKRQLCARFYRVVIFPGKCIVREGDIFTTTYFIHEGEVEKWCTDATGEGQLVSILYTNGYFGCVSGLFPNASFRYSYYTRTVVDLMYLSLPAWEDLLESYPDVKTKLYEVTTQLIKDAQVMGQVKDSRSWVESMKTFGPSFGAV</sequence>
<reference evidence="1" key="1">
    <citation type="submission" date="2023-03" db="EMBL/GenBank/DDBJ databases">
        <title>Chromosome-level genomes of two armyworms, Mythimna separata and Mythimna loreyi, provide insights into the biosynthesis and reception of sex pheromones.</title>
        <authorList>
            <person name="Zhao H."/>
        </authorList>
    </citation>
    <scope>NUCLEOTIDE SEQUENCE</scope>
    <source>
        <strain evidence="1">BeijingLab</strain>
    </source>
</reference>
<evidence type="ECO:0000313" key="1">
    <source>
        <dbReference type="EMBL" id="KAJ8721921.1"/>
    </source>
</evidence>
<comment type="caution">
    <text evidence="1">The sequence shown here is derived from an EMBL/GenBank/DDBJ whole genome shotgun (WGS) entry which is preliminary data.</text>
</comment>